<dbReference type="PANTHER" id="PTHR24198:SF165">
    <property type="entry name" value="ANKYRIN REPEAT-CONTAINING PROTEIN-RELATED"/>
    <property type="match status" value="1"/>
</dbReference>
<feature type="repeat" description="ANK" evidence="3">
    <location>
        <begin position="205"/>
        <end position="237"/>
    </location>
</feature>
<keyword evidence="5" id="KW-1185">Reference proteome</keyword>
<organism evidence="4 5">
    <name type="scientific">Sphaerosporella brunnea</name>
    <dbReference type="NCBI Taxonomy" id="1250544"/>
    <lineage>
        <taxon>Eukaryota</taxon>
        <taxon>Fungi</taxon>
        <taxon>Dikarya</taxon>
        <taxon>Ascomycota</taxon>
        <taxon>Pezizomycotina</taxon>
        <taxon>Pezizomycetes</taxon>
        <taxon>Pezizales</taxon>
        <taxon>Pyronemataceae</taxon>
        <taxon>Sphaerosporella</taxon>
    </lineage>
</organism>
<sequence length="374" mass="40160">MPLQDFPVDLMRCVLDVLAEPVPSAFRPKGCPLPRPALSSYAYQCAVNETINFALTCRRFFAIAAPVLDKLVLNAAVASQNIGYPLDPSVLQWAARNNKLDLARRLLALGVDPNWQRGSCEYFGGQYGACYTPLTIATRSDDADMTLLLLTHGATPGQHGAPVLHLAAQHGWIEVIEKLCELGTDINLGTPPASPDYRQRPVCSGGTNALFFALQSSTVGTFKRLLELGADVHAKDHINGGSLLHHLRGPDDAVMVEFAARLLHAGVEVNGKTSDGLTPLHTVAMWGLVDTARLLLEKGAECTAADELGDTPLHLAVRMGKHRVLPVLIQGGGSLEAKNHAGKTPIDEACSRWASGSTIRSTVEQILAASRKEM</sequence>
<dbReference type="InParanoid" id="A0A5J5ETS0"/>
<protein>
    <submittedName>
        <fullName evidence="4">Ankyrin repeat-containing domain protein</fullName>
    </submittedName>
</protein>
<evidence type="ECO:0000313" key="4">
    <source>
        <dbReference type="EMBL" id="KAA8901945.1"/>
    </source>
</evidence>
<keyword evidence="2 3" id="KW-0040">ANK repeat</keyword>
<dbReference type="Pfam" id="PF12796">
    <property type="entry name" value="Ank_2"/>
    <property type="match status" value="2"/>
</dbReference>
<feature type="repeat" description="ANK" evidence="3">
    <location>
        <begin position="275"/>
        <end position="307"/>
    </location>
</feature>
<dbReference type="PANTHER" id="PTHR24198">
    <property type="entry name" value="ANKYRIN REPEAT AND PROTEIN KINASE DOMAIN-CONTAINING PROTEIN"/>
    <property type="match status" value="1"/>
</dbReference>
<dbReference type="PROSITE" id="PS50088">
    <property type="entry name" value="ANK_REPEAT"/>
    <property type="match status" value="4"/>
</dbReference>
<keyword evidence="1" id="KW-0677">Repeat</keyword>
<evidence type="ECO:0000256" key="1">
    <source>
        <dbReference type="ARBA" id="ARBA00022737"/>
    </source>
</evidence>
<comment type="caution">
    <text evidence="4">The sequence shown here is derived from an EMBL/GenBank/DDBJ whole genome shotgun (WGS) entry which is preliminary data.</text>
</comment>
<dbReference type="InterPro" id="IPR036770">
    <property type="entry name" value="Ankyrin_rpt-contain_sf"/>
</dbReference>
<dbReference type="SUPFAM" id="SSF48403">
    <property type="entry name" value="Ankyrin repeat"/>
    <property type="match status" value="1"/>
</dbReference>
<evidence type="ECO:0000313" key="5">
    <source>
        <dbReference type="Proteomes" id="UP000326924"/>
    </source>
</evidence>
<proteinExistence type="predicted"/>
<feature type="repeat" description="ANK" evidence="3">
    <location>
        <begin position="159"/>
        <end position="191"/>
    </location>
</feature>
<dbReference type="OrthoDB" id="20872at2759"/>
<name>A0A5J5ETS0_9PEZI</name>
<dbReference type="AlphaFoldDB" id="A0A5J5ETS0"/>
<dbReference type="SMART" id="SM00248">
    <property type="entry name" value="ANK"/>
    <property type="match status" value="6"/>
</dbReference>
<dbReference type="Proteomes" id="UP000326924">
    <property type="component" value="Unassembled WGS sequence"/>
</dbReference>
<dbReference type="InterPro" id="IPR002110">
    <property type="entry name" value="Ankyrin_rpt"/>
</dbReference>
<dbReference type="PROSITE" id="PS50297">
    <property type="entry name" value="ANK_REP_REGION"/>
    <property type="match status" value="3"/>
</dbReference>
<evidence type="ECO:0000256" key="3">
    <source>
        <dbReference type="PROSITE-ProRule" id="PRU00023"/>
    </source>
</evidence>
<dbReference type="Gene3D" id="1.25.40.20">
    <property type="entry name" value="Ankyrin repeat-containing domain"/>
    <property type="match status" value="3"/>
</dbReference>
<reference evidence="4 5" key="1">
    <citation type="submission" date="2019-09" db="EMBL/GenBank/DDBJ databases">
        <title>Draft genome of the ectomycorrhizal ascomycete Sphaerosporella brunnea.</title>
        <authorList>
            <consortium name="DOE Joint Genome Institute"/>
            <person name="Benucci G.M."/>
            <person name="Marozzi G."/>
            <person name="Antonielli L."/>
            <person name="Sanchez S."/>
            <person name="Marco P."/>
            <person name="Wang X."/>
            <person name="Falini L.B."/>
            <person name="Barry K."/>
            <person name="Haridas S."/>
            <person name="Lipzen A."/>
            <person name="Labutti K."/>
            <person name="Grigoriev I.V."/>
            <person name="Murat C."/>
            <person name="Martin F."/>
            <person name="Albertini E."/>
            <person name="Donnini D."/>
            <person name="Bonito G."/>
        </authorList>
    </citation>
    <scope>NUCLEOTIDE SEQUENCE [LARGE SCALE GENOMIC DNA]</scope>
    <source>
        <strain evidence="4 5">Sb_GMNB300</strain>
    </source>
</reference>
<dbReference type="EMBL" id="VXIS01000139">
    <property type="protein sequence ID" value="KAA8901945.1"/>
    <property type="molecule type" value="Genomic_DNA"/>
</dbReference>
<gene>
    <name evidence="4" type="ORF">FN846DRAFT_956170</name>
</gene>
<feature type="repeat" description="ANK" evidence="3">
    <location>
        <begin position="308"/>
        <end position="340"/>
    </location>
</feature>
<evidence type="ECO:0000256" key="2">
    <source>
        <dbReference type="ARBA" id="ARBA00023043"/>
    </source>
</evidence>
<accession>A0A5J5ETS0</accession>